<organism evidence="1">
    <name type="scientific">Iconisemion striatum</name>
    <dbReference type="NCBI Taxonomy" id="60296"/>
    <lineage>
        <taxon>Eukaryota</taxon>
        <taxon>Metazoa</taxon>
        <taxon>Chordata</taxon>
        <taxon>Craniata</taxon>
        <taxon>Vertebrata</taxon>
        <taxon>Euteleostomi</taxon>
        <taxon>Actinopterygii</taxon>
        <taxon>Neopterygii</taxon>
        <taxon>Teleostei</taxon>
        <taxon>Neoteleostei</taxon>
        <taxon>Acanthomorphata</taxon>
        <taxon>Ovalentaria</taxon>
        <taxon>Atherinomorphae</taxon>
        <taxon>Cyprinodontiformes</taxon>
        <taxon>Nothobranchiidae</taxon>
        <taxon>Iconisemion</taxon>
    </lineage>
</organism>
<sequence length="54" mass="6064">SWSHIRREIQHKRSTNHTLVGSQLHSALLSASLLHECAALSQLLIEEVNDSNCE</sequence>
<proteinExistence type="predicted"/>
<reference evidence="1" key="2">
    <citation type="submission" date="2016-06" db="EMBL/GenBank/DDBJ databases">
        <title>The genome of a short-lived fish provides insights into sex chromosome evolution and the genetic control of aging.</title>
        <authorList>
            <person name="Reichwald K."/>
            <person name="Felder M."/>
            <person name="Petzold A."/>
            <person name="Koch P."/>
            <person name="Groth M."/>
            <person name="Platzer M."/>
        </authorList>
    </citation>
    <scope>NUCLEOTIDE SEQUENCE</scope>
    <source>
        <tissue evidence="1">Brain</tissue>
    </source>
</reference>
<dbReference type="AlphaFoldDB" id="A0A1A7WK95"/>
<feature type="non-terminal residue" evidence="1">
    <location>
        <position position="54"/>
    </location>
</feature>
<protein>
    <submittedName>
        <fullName evidence="1">Uncharacterized protein</fullName>
    </submittedName>
</protein>
<gene>
    <name evidence="1" type="primary">Nfu_g_1_013056</name>
</gene>
<accession>A0A1A7WK95</accession>
<feature type="non-terminal residue" evidence="1">
    <location>
        <position position="1"/>
    </location>
</feature>
<name>A0A1A7WK95_9TELE</name>
<evidence type="ECO:0000313" key="1">
    <source>
        <dbReference type="EMBL" id="SBP06145.1"/>
    </source>
</evidence>
<dbReference type="EMBL" id="HADW01004745">
    <property type="protein sequence ID" value="SBP06145.1"/>
    <property type="molecule type" value="Transcribed_RNA"/>
</dbReference>
<reference evidence="1" key="1">
    <citation type="submission" date="2016-05" db="EMBL/GenBank/DDBJ databases">
        <authorList>
            <person name="Lavstsen T."/>
            <person name="Jespersen J.S."/>
        </authorList>
    </citation>
    <scope>NUCLEOTIDE SEQUENCE</scope>
    <source>
        <tissue evidence="1">Brain</tissue>
    </source>
</reference>